<evidence type="ECO:0000256" key="6">
    <source>
        <dbReference type="RuleBase" id="RU003915"/>
    </source>
</evidence>
<evidence type="ECO:0000313" key="9">
    <source>
        <dbReference type="Proteomes" id="UP001501321"/>
    </source>
</evidence>
<gene>
    <name evidence="8" type="ORF">GCM10023095_15770</name>
</gene>
<dbReference type="InterPro" id="IPR036944">
    <property type="entry name" value="PPIase_FKBP_N_sf"/>
</dbReference>
<proteinExistence type="inferred from homology"/>
<comment type="catalytic activity">
    <reaction evidence="1 5 6">
        <text>[protein]-peptidylproline (omega=180) = [protein]-peptidylproline (omega=0)</text>
        <dbReference type="Rhea" id="RHEA:16237"/>
        <dbReference type="Rhea" id="RHEA-COMP:10747"/>
        <dbReference type="Rhea" id="RHEA-COMP:10748"/>
        <dbReference type="ChEBI" id="CHEBI:83833"/>
        <dbReference type="ChEBI" id="CHEBI:83834"/>
        <dbReference type="EC" id="5.2.1.8"/>
    </reaction>
</comment>
<evidence type="ECO:0000256" key="5">
    <source>
        <dbReference type="PROSITE-ProRule" id="PRU00277"/>
    </source>
</evidence>
<dbReference type="PROSITE" id="PS50059">
    <property type="entry name" value="FKBP_PPIASE"/>
    <property type="match status" value="1"/>
</dbReference>
<keyword evidence="3 5" id="KW-0697">Rotamase</keyword>
<comment type="similarity">
    <text evidence="2 6">Belongs to the FKBP-type PPIase family.</text>
</comment>
<dbReference type="InterPro" id="IPR000774">
    <property type="entry name" value="PPIase_FKBP_N"/>
</dbReference>
<feature type="domain" description="PPIase FKBP-type" evidence="7">
    <location>
        <begin position="118"/>
        <end position="203"/>
    </location>
</feature>
<protein>
    <recommendedName>
        <fullName evidence="6">Peptidyl-prolyl cis-trans isomerase</fullName>
        <ecNumber evidence="6">5.2.1.8</ecNumber>
    </recommendedName>
</protein>
<dbReference type="NCBIfam" id="NF008602">
    <property type="entry name" value="PRK11570.1"/>
    <property type="match status" value="1"/>
</dbReference>
<dbReference type="Gene3D" id="1.10.287.460">
    <property type="entry name" value="Peptidyl-prolyl cis-trans isomerase, FKBP-type, N-terminal domain"/>
    <property type="match status" value="1"/>
</dbReference>
<dbReference type="SUPFAM" id="SSF54534">
    <property type="entry name" value="FKBP-like"/>
    <property type="match status" value="1"/>
</dbReference>
<dbReference type="InterPro" id="IPR046357">
    <property type="entry name" value="PPIase_dom_sf"/>
</dbReference>
<dbReference type="InterPro" id="IPR001179">
    <property type="entry name" value="PPIase_FKBP_dom"/>
</dbReference>
<dbReference type="GO" id="GO:0016853">
    <property type="term" value="F:isomerase activity"/>
    <property type="evidence" value="ECO:0007669"/>
    <property type="project" value="UniProtKB-KW"/>
</dbReference>
<dbReference type="EMBL" id="BAABFC010000010">
    <property type="protein sequence ID" value="GAA4498078.1"/>
    <property type="molecule type" value="Genomic_DNA"/>
</dbReference>
<comment type="caution">
    <text evidence="8">The sequence shown here is derived from an EMBL/GenBank/DDBJ whole genome shotgun (WGS) entry which is preliminary data.</text>
</comment>
<dbReference type="Proteomes" id="UP001501321">
    <property type="component" value="Unassembled WGS sequence"/>
</dbReference>
<dbReference type="Pfam" id="PF01346">
    <property type="entry name" value="FKBP_N"/>
    <property type="match status" value="1"/>
</dbReference>
<name>A0ABP8Q5C9_9GAMM</name>
<dbReference type="PANTHER" id="PTHR43811:SF23">
    <property type="entry name" value="FKBP-TYPE 22 KDA PEPTIDYL-PROLYL CIS-TRANS ISOMERASE"/>
    <property type="match status" value="1"/>
</dbReference>
<dbReference type="Pfam" id="PF00254">
    <property type="entry name" value="FKBP_C"/>
    <property type="match status" value="1"/>
</dbReference>
<dbReference type="PANTHER" id="PTHR43811">
    <property type="entry name" value="FKBP-TYPE PEPTIDYL-PROLYL CIS-TRANS ISOMERASE FKPA"/>
    <property type="match status" value="1"/>
</dbReference>
<evidence type="ECO:0000256" key="1">
    <source>
        <dbReference type="ARBA" id="ARBA00000971"/>
    </source>
</evidence>
<sequence length="204" mass="22222">MSQFTSIEQKASYGIGRQIGDQLAQQSFDGLDLAALAQGIEDSIENRAYAVSREELGEAFRQLTDKLEAAEAERSKDLVAAGEAFLKANAERPEVQITDSGLQYEVLVAGEGNKPARDDKVRVHYHGTFTDGRVFDSSMDRGQPAEFPVGGVIAGWVEALQMMPQGSRWKLYIPHELAYGARGAGSIPPYSALVFEVELLDILG</sequence>
<evidence type="ECO:0000256" key="4">
    <source>
        <dbReference type="ARBA" id="ARBA00023235"/>
    </source>
</evidence>
<evidence type="ECO:0000256" key="3">
    <source>
        <dbReference type="ARBA" id="ARBA00023110"/>
    </source>
</evidence>
<accession>A0ABP8Q5C9</accession>
<evidence type="ECO:0000259" key="7">
    <source>
        <dbReference type="PROSITE" id="PS50059"/>
    </source>
</evidence>
<evidence type="ECO:0000313" key="8">
    <source>
        <dbReference type="EMBL" id="GAA4498078.1"/>
    </source>
</evidence>
<dbReference type="RefSeq" id="WP_345011774.1">
    <property type="nucleotide sequence ID" value="NZ_BAABFC010000010.1"/>
</dbReference>
<reference evidence="9" key="1">
    <citation type="journal article" date="2019" name="Int. J. Syst. Evol. Microbiol.">
        <title>The Global Catalogue of Microorganisms (GCM) 10K type strain sequencing project: providing services to taxonomists for standard genome sequencing and annotation.</title>
        <authorList>
            <consortium name="The Broad Institute Genomics Platform"/>
            <consortium name="The Broad Institute Genome Sequencing Center for Infectious Disease"/>
            <person name="Wu L."/>
            <person name="Ma J."/>
        </authorList>
    </citation>
    <scope>NUCLEOTIDE SEQUENCE [LARGE SCALE GENOMIC DNA]</scope>
    <source>
        <strain evidence="9">JCM 32226</strain>
    </source>
</reference>
<dbReference type="EC" id="5.2.1.8" evidence="6"/>
<evidence type="ECO:0000256" key="2">
    <source>
        <dbReference type="ARBA" id="ARBA00006577"/>
    </source>
</evidence>
<organism evidence="8 9">
    <name type="scientific">Pseudaeromonas paramecii</name>
    <dbReference type="NCBI Taxonomy" id="2138166"/>
    <lineage>
        <taxon>Bacteria</taxon>
        <taxon>Pseudomonadati</taxon>
        <taxon>Pseudomonadota</taxon>
        <taxon>Gammaproteobacteria</taxon>
        <taxon>Aeromonadales</taxon>
        <taxon>Aeromonadaceae</taxon>
        <taxon>Pseudaeromonas</taxon>
    </lineage>
</organism>
<dbReference type="Gene3D" id="3.10.50.40">
    <property type="match status" value="1"/>
</dbReference>
<keyword evidence="4 5" id="KW-0413">Isomerase</keyword>
<keyword evidence="9" id="KW-1185">Reference proteome</keyword>